<evidence type="ECO:0000313" key="8">
    <source>
        <dbReference type="EMBL" id="MFB5944749.1"/>
    </source>
</evidence>
<dbReference type="EMBL" id="JBBVGT010000002">
    <property type="protein sequence ID" value="MFB5944749.1"/>
    <property type="molecule type" value="Genomic_DNA"/>
</dbReference>
<name>A0ABV5CB60_9SPHI</name>
<feature type="domain" description="Fe/B12 periplasmic-binding" evidence="7">
    <location>
        <begin position="53"/>
        <end position="312"/>
    </location>
</feature>
<dbReference type="SUPFAM" id="SSF53807">
    <property type="entry name" value="Helical backbone' metal receptor"/>
    <property type="match status" value="1"/>
</dbReference>
<comment type="similarity">
    <text evidence="2">Belongs to the bacterial solute-binding protein 8 family.</text>
</comment>
<protein>
    <submittedName>
        <fullName evidence="8">Siderophore ABC transporter substrate-binding protein</fullName>
    </submittedName>
</protein>
<dbReference type="RefSeq" id="WP_375556310.1">
    <property type="nucleotide sequence ID" value="NZ_JBBVGT010000002.1"/>
</dbReference>
<dbReference type="PROSITE" id="PS50983">
    <property type="entry name" value="FE_B12_PBP"/>
    <property type="match status" value="1"/>
</dbReference>
<dbReference type="CDD" id="cd01140">
    <property type="entry name" value="FatB"/>
    <property type="match status" value="1"/>
</dbReference>
<dbReference type="PROSITE" id="PS51257">
    <property type="entry name" value="PROKAR_LIPOPROTEIN"/>
    <property type="match status" value="1"/>
</dbReference>
<keyword evidence="5 6" id="KW-0732">Signal</keyword>
<evidence type="ECO:0000256" key="1">
    <source>
        <dbReference type="ARBA" id="ARBA00004196"/>
    </source>
</evidence>
<evidence type="ECO:0000259" key="7">
    <source>
        <dbReference type="PROSITE" id="PS50983"/>
    </source>
</evidence>
<evidence type="ECO:0000256" key="4">
    <source>
        <dbReference type="ARBA" id="ARBA00022496"/>
    </source>
</evidence>
<comment type="caution">
    <text evidence="8">The sequence shown here is derived from an EMBL/GenBank/DDBJ whole genome shotgun (WGS) entry which is preliminary data.</text>
</comment>
<keyword evidence="3" id="KW-0813">Transport</keyword>
<accession>A0ABV5CB60</accession>
<proteinExistence type="inferred from homology"/>
<dbReference type="PANTHER" id="PTHR30532:SF28">
    <property type="entry name" value="PETROBACTIN-BINDING PROTEIN YCLQ"/>
    <property type="match status" value="1"/>
</dbReference>
<dbReference type="PANTHER" id="PTHR30532">
    <property type="entry name" value="IRON III DICITRATE-BINDING PERIPLASMIC PROTEIN"/>
    <property type="match status" value="1"/>
</dbReference>
<feature type="signal peptide" evidence="6">
    <location>
        <begin position="1"/>
        <end position="21"/>
    </location>
</feature>
<reference evidence="8 9" key="1">
    <citation type="submission" date="2024-04" db="EMBL/GenBank/DDBJ databases">
        <title>Albibacterium profundi sp. nov., isolated from sediment of the Challenger Deep of Mariana Trench.</title>
        <authorList>
            <person name="Wang Y."/>
        </authorList>
    </citation>
    <scope>NUCLEOTIDE SEQUENCE [LARGE SCALE GENOMIC DNA]</scope>
    <source>
        <strain evidence="8 9">RHL897</strain>
    </source>
</reference>
<keyword evidence="4" id="KW-0410">Iron transport</keyword>
<dbReference type="InterPro" id="IPR033870">
    <property type="entry name" value="FatB"/>
</dbReference>
<keyword evidence="9" id="KW-1185">Reference proteome</keyword>
<sequence length="312" mass="34143">MKKAIGLFAAALVLVFTSCNSGQQSGSEENANNETVTVTHNLGTIEVPVNPQRVVVLEFGALENLDAIGVKPVAIAKNALPDYLSKFKDDESIEDVGNITEVDIEKINELQPDLIIIGGRLAESYETLSKIAPTYNHANDTEDILGSLKNNLNNLGQIFNKEEEFKKAFDKIKTKAEEVHANASVSDEKALVVLHNKGRFSAYGSKSRFAIVHDVLGVKEAKPGLDTHTHGNVASNEFIQQVNPDILFVIDRSAAIGDQALNREDVENKLIQQTNAYKNDKIVYLDSQAWYLSGTGIISVNMMIDEVASVFN</sequence>
<evidence type="ECO:0000256" key="2">
    <source>
        <dbReference type="ARBA" id="ARBA00008814"/>
    </source>
</evidence>
<dbReference type="Gene3D" id="3.40.50.1980">
    <property type="entry name" value="Nitrogenase molybdenum iron protein domain"/>
    <property type="match status" value="2"/>
</dbReference>
<evidence type="ECO:0000256" key="3">
    <source>
        <dbReference type="ARBA" id="ARBA00022448"/>
    </source>
</evidence>
<feature type="chain" id="PRO_5045729573" evidence="6">
    <location>
        <begin position="22"/>
        <end position="312"/>
    </location>
</feature>
<organism evidence="8 9">
    <name type="scientific">Albibacterium profundi</name>
    <dbReference type="NCBI Taxonomy" id="3134906"/>
    <lineage>
        <taxon>Bacteria</taxon>
        <taxon>Pseudomonadati</taxon>
        <taxon>Bacteroidota</taxon>
        <taxon>Sphingobacteriia</taxon>
        <taxon>Sphingobacteriales</taxon>
        <taxon>Sphingobacteriaceae</taxon>
        <taxon>Albibacterium</taxon>
    </lineage>
</organism>
<keyword evidence="4" id="KW-0406">Ion transport</keyword>
<dbReference type="InterPro" id="IPR051313">
    <property type="entry name" value="Bact_iron-sidero_bind"/>
</dbReference>
<dbReference type="Proteomes" id="UP001580928">
    <property type="component" value="Unassembled WGS sequence"/>
</dbReference>
<evidence type="ECO:0000313" key="9">
    <source>
        <dbReference type="Proteomes" id="UP001580928"/>
    </source>
</evidence>
<comment type="subcellular location">
    <subcellularLocation>
        <location evidence="1">Cell envelope</location>
    </subcellularLocation>
</comment>
<gene>
    <name evidence="8" type="ORF">WKR92_02770</name>
</gene>
<dbReference type="Pfam" id="PF01497">
    <property type="entry name" value="Peripla_BP_2"/>
    <property type="match status" value="1"/>
</dbReference>
<evidence type="ECO:0000256" key="5">
    <source>
        <dbReference type="ARBA" id="ARBA00022729"/>
    </source>
</evidence>
<keyword evidence="4" id="KW-0408">Iron</keyword>
<evidence type="ECO:0000256" key="6">
    <source>
        <dbReference type="SAM" id="SignalP"/>
    </source>
</evidence>
<dbReference type="InterPro" id="IPR002491">
    <property type="entry name" value="ABC_transptr_periplasmic_BD"/>
</dbReference>